<reference evidence="1 4" key="2">
    <citation type="submission" date="2021-01" db="EMBL/GenBank/DDBJ databases">
        <title>Whole genome shotgun sequence of Actinoplanes lobatus NBRC 12513.</title>
        <authorList>
            <person name="Komaki H."/>
            <person name="Tamura T."/>
        </authorList>
    </citation>
    <scope>NUCLEOTIDE SEQUENCE [LARGE SCALE GENOMIC DNA]</scope>
    <source>
        <strain evidence="1 4">NBRC 12513</strain>
    </source>
</reference>
<evidence type="ECO:0000313" key="4">
    <source>
        <dbReference type="Proteomes" id="UP000631312"/>
    </source>
</evidence>
<evidence type="ECO:0000313" key="1">
    <source>
        <dbReference type="EMBL" id="GIE39550.1"/>
    </source>
</evidence>
<organism evidence="2 3">
    <name type="scientific">Actinoplanes lobatus</name>
    <dbReference type="NCBI Taxonomy" id="113568"/>
    <lineage>
        <taxon>Bacteria</taxon>
        <taxon>Bacillati</taxon>
        <taxon>Actinomycetota</taxon>
        <taxon>Actinomycetes</taxon>
        <taxon>Micromonosporales</taxon>
        <taxon>Micromonosporaceae</taxon>
        <taxon>Actinoplanes</taxon>
    </lineage>
</organism>
<dbReference type="Proteomes" id="UP000631312">
    <property type="component" value="Unassembled WGS sequence"/>
</dbReference>
<reference evidence="2 3" key="1">
    <citation type="submission" date="2020-08" db="EMBL/GenBank/DDBJ databases">
        <title>Sequencing the genomes of 1000 actinobacteria strains.</title>
        <authorList>
            <person name="Klenk H.-P."/>
        </authorList>
    </citation>
    <scope>NUCLEOTIDE SEQUENCE [LARGE SCALE GENOMIC DNA]</scope>
    <source>
        <strain evidence="2 3">DSM 43150</strain>
    </source>
</reference>
<keyword evidence="4" id="KW-1185">Reference proteome</keyword>
<dbReference type="EMBL" id="BOMP01000034">
    <property type="protein sequence ID" value="GIE39550.1"/>
    <property type="molecule type" value="Genomic_DNA"/>
</dbReference>
<evidence type="ECO:0000313" key="3">
    <source>
        <dbReference type="Proteomes" id="UP000590511"/>
    </source>
</evidence>
<protein>
    <submittedName>
        <fullName evidence="2">Uncharacterized protein</fullName>
    </submittedName>
</protein>
<comment type="caution">
    <text evidence="2">The sequence shown here is derived from an EMBL/GenBank/DDBJ whole genome shotgun (WGS) entry which is preliminary data.</text>
</comment>
<accession>A0A7W7MJY3</accession>
<gene>
    <name evidence="1" type="ORF">Alo02nite_24480</name>
    <name evidence="2" type="ORF">BJ964_007104</name>
</gene>
<evidence type="ECO:0000313" key="2">
    <source>
        <dbReference type="EMBL" id="MBB4752943.1"/>
    </source>
</evidence>
<dbReference type="RefSeq" id="WP_188124695.1">
    <property type="nucleotide sequence ID" value="NZ_BOMP01000034.1"/>
</dbReference>
<name>A0A7W7MJY3_9ACTN</name>
<dbReference type="Proteomes" id="UP000590511">
    <property type="component" value="Unassembled WGS sequence"/>
</dbReference>
<proteinExistence type="predicted"/>
<sequence length="195" mass="21103">MLWNVAAFDLVGGPGNEVAVGPLPAAVREWFRYGGDERMAAVCRDNRVTRLAGLRFGENLLVLESDGQGCGDWTVDAGAGEDDPPVSFGGSRYADRFSEYVYARLWETLLWRERDSVTEFDHGLPDGALAGLGGWLRPLPTTYGWALNQGCDATYRFDGDARVAVAVSGGIAVWSVVAAESAEVREHFARMVGAL</sequence>
<dbReference type="AlphaFoldDB" id="A0A7W7MJY3"/>
<dbReference type="EMBL" id="JACHNC010000001">
    <property type="protein sequence ID" value="MBB4752943.1"/>
    <property type="molecule type" value="Genomic_DNA"/>
</dbReference>